<dbReference type="NCBIfam" id="TIGR00732">
    <property type="entry name" value="dprA"/>
    <property type="match status" value="1"/>
</dbReference>
<gene>
    <name evidence="4" type="primary">dprA</name>
    <name evidence="4" type="ORF">EJ913_00645</name>
</gene>
<dbReference type="InterPro" id="IPR057666">
    <property type="entry name" value="DrpA_SLOG"/>
</dbReference>
<proteinExistence type="inferred from homology"/>
<dbReference type="RefSeq" id="WP_126993844.1">
    <property type="nucleotide sequence ID" value="NZ_CP173190.1"/>
</dbReference>
<evidence type="ECO:0000313" key="5">
    <source>
        <dbReference type="Proteomes" id="UP000280346"/>
    </source>
</evidence>
<dbReference type="OrthoDB" id="9785707at2"/>
<comment type="similarity">
    <text evidence="1">Belongs to the DprA/Smf family.</text>
</comment>
<accession>A0A3S0WPM8</accession>
<evidence type="ECO:0000313" key="4">
    <source>
        <dbReference type="EMBL" id="RUQ75662.1"/>
    </source>
</evidence>
<evidence type="ECO:0000259" key="2">
    <source>
        <dbReference type="Pfam" id="PF02481"/>
    </source>
</evidence>
<name>A0A3S0WPM8_9PROT</name>
<comment type="caution">
    <text evidence="4">The sequence shown here is derived from an EMBL/GenBank/DDBJ whole genome shotgun (WGS) entry which is preliminary data.</text>
</comment>
<dbReference type="Proteomes" id="UP000280346">
    <property type="component" value="Unassembled WGS sequence"/>
</dbReference>
<dbReference type="EMBL" id="RZIJ01000001">
    <property type="protein sequence ID" value="RUQ75662.1"/>
    <property type="molecule type" value="Genomic_DNA"/>
</dbReference>
<organism evidence="4 5">
    <name type="scientific">Azospirillum doebereinerae</name>
    <dbReference type="NCBI Taxonomy" id="92933"/>
    <lineage>
        <taxon>Bacteria</taxon>
        <taxon>Pseudomonadati</taxon>
        <taxon>Pseudomonadota</taxon>
        <taxon>Alphaproteobacteria</taxon>
        <taxon>Rhodospirillales</taxon>
        <taxon>Azospirillaceae</taxon>
        <taxon>Azospirillum</taxon>
    </lineage>
</organism>
<reference evidence="4 5" key="1">
    <citation type="submission" date="2018-12" db="EMBL/GenBank/DDBJ databases">
        <authorList>
            <person name="Yang Y."/>
        </authorList>
    </citation>
    <scope>NUCLEOTIDE SEQUENCE [LARGE SCALE GENOMIC DNA]</scope>
    <source>
        <strain evidence="4 5">GSF71</strain>
    </source>
</reference>
<dbReference type="SUPFAM" id="SSF102405">
    <property type="entry name" value="MCP/YpsA-like"/>
    <property type="match status" value="1"/>
</dbReference>
<dbReference type="Pfam" id="PF17782">
    <property type="entry name" value="WHD_DprA"/>
    <property type="match status" value="1"/>
</dbReference>
<dbReference type="Pfam" id="PF02481">
    <property type="entry name" value="DNA_processg_A"/>
    <property type="match status" value="1"/>
</dbReference>
<evidence type="ECO:0000256" key="1">
    <source>
        <dbReference type="ARBA" id="ARBA00006525"/>
    </source>
</evidence>
<dbReference type="PANTHER" id="PTHR43022:SF1">
    <property type="entry name" value="PROTEIN SMF"/>
    <property type="match status" value="1"/>
</dbReference>
<dbReference type="PANTHER" id="PTHR43022">
    <property type="entry name" value="PROTEIN SMF"/>
    <property type="match status" value="1"/>
</dbReference>
<feature type="domain" description="DprA winged helix" evidence="3">
    <location>
        <begin position="311"/>
        <end position="367"/>
    </location>
</feature>
<protein>
    <submittedName>
        <fullName evidence="4">DNA-protecting protein DprA</fullName>
    </submittedName>
</protein>
<dbReference type="InterPro" id="IPR003488">
    <property type="entry name" value="DprA"/>
</dbReference>
<dbReference type="Pfam" id="PF21102">
    <property type="entry name" value="DprA_N"/>
    <property type="match status" value="1"/>
</dbReference>
<dbReference type="Gene3D" id="3.40.50.450">
    <property type="match status" value="1"/>
</dbReference>
<keyword evidence="5" id="KW-1185">Reference proteome</keyword>
<feature type="domain" description="Smf/DprA SLOG" evidence="2">
    <location>
        <begin position="82"/>
        <end position="288"/>
    </location>
</feature>
<dbReference type="AlphaFoldDB" id="A0A3S0WPM8"/>
<dbReference type="InterPro" id="IPR036388">
    <property type="entry name" value="WH-like_DNA-bd_sf"/>
</dbReference>
<evidence type="ECO:0000259" key="3">
    <source>
        <dbReference type="Pfam" id="PF17782"/>
    </source>
</evidence>
<dbReference type="Gene3D" id="1.10.10.10">
    <property type="entry name" value="Winged helix-like DNA-binding domain superfamily/Winged helix DNA-binding domain"/>
    <property type="match status" value="1"/>
</dbReference>
<sequence>MTQPRRTLSDAERLDWLRLIRTENVGPITFHRLLEQYGSAKAALDRLPDLAKRGGRVKPLRVASKAEAERESDANRKLGARLLCACEPDYPEALAAVDDAPPVVSVLGHAHLLRKRTVALVGARNASLNGKKFAESLARDLSAAGLLVASGLARGIDTAAHTGALATGTAAVVAGGIDVVYPPENERLYRDIVAQGVVVAESPVGTQPQARHFPRRNRLISGLSLGIVVVEAALRSGSLITARMALEQGREVMAVPGSPLDPRCQGTNNLIRQGAALIESAEDVLRALETLRPPSLAERQRDLFSAPKPVEPDESELARARAVVLENLGPSPVTIDELVRGCQLSAPVVLTVVLELELAGRVQRQPGHQVSLA</sequence>
<dbReference type="InterPro" id="IPR041614">
    <property type="entry name" value="DprA_WH"/>
</dbReference>
<dbReference type="GO" id="GO:0009294">
    <property type="term" value="P:DNA-mediated transformation"/>
    <property type="evidence" value="ECO:0007669"/>
    <property type="project" value="InterPro"/>
</dbReference>